<dbReference type="EMBL" id="BLJE01000002">
    <property type="protein sequence ID" value="GFE64393.1"/>
    <property type="molecule type" value="Genomic_DNA"/>
</dbReference>
<feature type="compositionally biased region" description="Polar residues" evidence="1">
    <location>
        <begin position="1"/>
        <end position="10"/>
    </location>
</feature>
<evidence type="ECO:0000256" key="1">
    <source>
        <dbReference type="SAM" id="MobiDB-lite"/>
    </source>
</evidence>
<keyword evidence="3" id="KW-1185">Reference proteome</keyword>
<dbReference type="AlphaFoldDB" id="A0A6N6JDG4"/>
<name>A0A6N6JDG4_9RHOB</name>
<feature type="region of interest" description="Disordered" evidence="1">
    <location>
        <begin position="85"/>
        <end position="114"/>
    </location>
</feature>
<reference evidence="2 3" key="1">
    <citation type="submission" date="2019-12" db="EMBL/GenBank/DDBJ databases">
        <title>Litoreibacter badius sp. nov., a novel bacteriochlorophyll a-containing bacterium in the genus Litoreibacter.</title>
        <authorList>
            <person name="Kanamuro M."/>
            <person name="Takabe Y."/>
            <person name="Mori K."/>
            <person name="Takaichi S."/>
            <person name="Hanada S."/>
        </authorList>
    </citation>
    <scope>NUCLEOTIDE SEQUENCE [LARGE SCALE GENOMIC DNA]</scope>
    <source>
        <strain evidence="2 3">K6</strain>
    </source>
</reference>
<comment type="caution">
    <text evidence="2">The sequence shown here is derived from an EMBL/GenBank/DDBJ whole genome shotgun (WGS) entry which is preliminary data.</text>
</comment>
<proteinExistence type="predicted"/>
<protein>
    <submittedName>
        <fullName evidence="2">Uncharacterized protein</fullName>
    </submittedName>
</protein>
<dbReference type="Proteomes" id="UP000436822">
    <property type="component" value="Unassembled WGS sequence"/>
</dbReference>
<evidence type="ECO:0000313" key="2">
    <source>
        <dbReference type="EMBL" id="GFE64393.1"/>
    </source>
</evidence>
<sequence>MEKQVSAFSTTRRKSVPAEFSSARNSALLVSMVGSNFSKSGKGLFAETDPVQPAASTVSTPEASASLRSLAKALVSDMAKAAPDTRVPLEHKIPAKAIRPKGTSAKPKSDAVKRKIRKRPLNEFEREHPAIIARQIVERDHAGRTKILSKLSGPRARLVILYAKEMEKRDGVASTSDLSTRAQVKSASAG</sequence>
<accession>A0A6N6JDG4</accession>
<feature type="region of interest" description="Disordered" evidence="1">
    <location>
        <begin position="168"/>
        <end position="190"/>
    </location>
</feature>
<evidence type="ECO:0000313" key="3">
    <source>
        <dbReference type="Proteomes" id="UP000436822"/>
    </source>
</evidence>
<gene>
    <name evidence="2" type="ORF">KIN_14670</name>
</gene>
<dbReference type="RefSeq" id="WP_159805543.1">
    <property type="nucleotide sequence ID" value="NZ_BLJE01000002.1"/>
</dbReference>
<feature type="region of interest" description="Disordered" evidence="1">
    <location>
        <begin position="1"/>
        <end position="20"/>
    </location>
</feature>
<feature type="compositionally biased region" description="Polar residues" evidence="1">
    <location>
        <begin position="173"/>
        <end position="190"/>
    </location>
</feature>
<organism evidence="2 3">
    <name type="scientific">Litoreibacter roseus</name>
    <dbReference type="NCBI Taxonomy" id="2601869"/>
    <lineage>
        <taxon>Bacteria</taxon>
        <taxon>Pseudomonadati</taxon>
        <taxon>Pseudomonadota</taxon>
        <taxon>Alphaproteobacteria</taxon>
        <taxon>Rhodobacterales</taxon>
        <taxon>Roseobacteraceae</taxon>
        <taxon>Litoreibacter</taxon>
    </lineage>
</organism>